<proteinExistence type="predicted"/>
<evidence type="ECO:0000313" key="2">
    <source>
        <dbReference type="Proteomes" id="UP000006461"/>
    </source>
</evidence>
<accession>I4EX64</accession>
<reference evidence="1 2" key="1">
    <citation type="journal article" date="2012" name="J. Bacteriol.">
        <title>Genome Sequence of Radiation-Resistant Modestobacter marinus Strain BC501, a Representative Actinobacterium That Thrives on Calcareous Stone Surfaces.</title>
        <authorList>
            <person name="Normand P."/>
            <person name="Gury J."/>
            <person name="Pujic P."/>
            <person name="Chouaia B."/>
            <person name="Crotti E."/>
            <person name="Brusetti L."/>
            <person name="Daffonchio D."/>
            <person name="Vacherie B."/>
            <person name="Barbe V."/>
            <person name="Medigue C."/>
            <person name="Calteau A."/>
            <person name="Ghodhbane-Gtari F."/>
            <person name="Essoussi I."/>
            <person name="Nouioui I."/>
            <person name="Abbassi-Ghozzi I."/>
            <person name="Gtari M."/>
        </authorList>
    </citation>
    <scope>NUCLEOTIDE SEQUENCE [LARGE SCALE GENOMIC DNA]</scope>
    <source>
        <strain evidence="2">BC 501</strain>
    </source>
</reference>
<gene>
    <name evidence="1" type="ordered locus">MODMU_2548</name>
</gene>
<organism evidence="1 2">
    <name type="scientific">Modestobacter italicus (strain DSM 44449 / CECT 9708 / BC 501)</name>
    <dbReference type="NCBI Taxonomy" id="2732864"/>
    <lineage>
        <taxon>Bacteria</taxon>
        <taxon>Bacillati</taxon>
        <taxon>Actinomycetota</taxon>
        <taxon>Actinomycetes</taxon>
        <taxon>Geodermatophilales</taxon>
        <taxon>Geodermatophilaceae</taxon>
        <taxon>Modestobacter</taxon>
    </lineage>
</organism>
<sequence>MTDTPHASAVIDGLRHRGGVLAGVTGEARPFAARRVLSWPS</sequence>
<name>I4EX64_MODI5</name>
<dbReference type="EMBL" id="FO203431">
    <property type="protein sequence ID" value="CCH87977.1"/>
    <property type="molecule type" value="Genomic_DNA"/>
</dbReference>
<keyword evidence="2" id="KW-1185">Reference proteome</keyword>
<evidence type="ECO:0000313" key="1">
    <source>
        <dbReference type="EMBL" id="CCH87977.1"/>
    </source>
</evidence>
<dbReference type="AlphaFoldDB" id="I4EX64"/>
<dbReference type="HOGENOM" id="CLU_3272898_0_0_11"/>
<dbReference type="KEGG" id="mmar:MODMU_2548"/>
<dbReference type="Proteomes" id="UP000006461">
    <property type="component" value="Chromosome"/>
</dbReference>
<protein>
    <submittedName>
        <fullName evidence="1">Uncharacterized protein</fullName>
    </submittedName>
</protein>